<protein>
    <submittedName>
        <fullName evidence="1">Uncharacterized protein</fullName>
    </submittedName>
</protein>
<dbReference type="OrthoDB" id="5511254at2"/>
<dbReference type="Pfam" id="PF18908">
    <property type="entry name" value="DUF5663"/>
    <property type="match status" value="1"/>
</dbReference>
<dbReference type="AlphaFoldDB" id="A0A4P8L346"/>
<dbReference type="KEGG" id="dax:FDQ92_09455"/>
<dbReference type="Proteomes" id="UP000298602">
    <property type="component" value="Chromosome"/>
</dbReference>
<dbReference type="EMBL" id="CP040098">
    <property type="protein sequence ID" value="QCQ22366.1"/>
    <property type="molecule type" value="Genomic_DNA"/>
</dbReference>
<evidence type="ECO:0000313" key="2">
    <source>
        <dbReference type="Proteomes" id="UP000298602"/>
    </source>
</evidence>
<sequence length="138" mass="15928">MTPKQPQAKKPAEATPLGIRNPYIVNFCRVLVEQKGEHHEPEALKKLLNSMYKLFENMLGQNMVRALPEDVRDEYLKICEDLTHLNYERIGEIFDRHVPDYEAVMKETMKQFAKIFMSNRTFNPKDYPVAEAAAAAGD</sequence>
<evidence type="ECO:0000313" key="1">
    <source>
        <dbReference type="EMBL" id="QCQ22366.1"/>
    </source>
</evidence>
<keyword evidence="2" id="KW-1185">Reference proteome</keyword>
<dbReference type="RefSeq" id="WP_137424486.1">
    <property type="nucleotide sequence ID" value="NZ_CP040098.1"/>
</dbReference>
<accession>A0A4P8L346</accession>
<reference evidence="1 2" key="1">
    <citation type="submission" date="2019-05" db="EMBL/GenBank/DDBJ databases">
        <title>The Complete Genome Sequence of the n-alkane-degrading Desulfoglaeba alkanexedens ALDC reveals multiple alkylsuccinate synthase gene clusters.</title>
        <authorList>
            <person name="Callaghan A.V."/>
            <person name="Davidova I.A."/>
            <person name="Duncan K.E."/>
            <person name="Morris B."/>
            <person name="McInerney M.J."/>
        </authorList>
    </citation>
    <scope>NUCLEOTIDE SEQUENCE [LARGE SCALE GENOMIC DNA]</scope>
    <source>
        <strain evidence="1 2">ALDC</strain>
    </source>
</reference>
<gene>
    <name evidence="1" type="ORF">FDQ92_09455</name>
</gene>
<organism evidence="1 2">
    <name type="scientific">Desulfoglaeba alkanexedens ALDC</name>
    <dbReference type="NCBI Taxonomy" id="980445"/>
    <lineage>
        <taxon>Bacteria</taxon>
        <taxon>Pseudomonadati</taxon>
        <taxon>Thermodesulfobacteriota</taxon>
        <taxon>Syntrophobacteria</taxon>
        <taxon>Syntrophobacterales</taxon>
        <taxon>Syntrophobacteraceae</taxon>
        <taxon>Desulfoglaeba</taxon>
    </lineage>
</organism>
<name>A0A4P8L346_9BACT</name>
<reference evidence="1 2" key="2">
    <citation type="submission" date="2019-05" db="EMBL/GenBank/DDBJ databases">
        <authorList>
            <person name="Suflita J.M."/>
            <person name="Marks C.R."/>
        </authorList>
    </citation>
    <scope>NUCLEOTIDE SEQUENCE [LARGE SCALE GENOMIC DNA]</scope>
    <source>
        <strain evidence="1 2">ALDC</strain>
    </source>
</reference>
<proteinExistence type="predicted"/>
<dbReference type="InterPro" id="IPR043722">
    <property type="entry name" value="DUF5663"/>
</dbReference>